<dbReference type="AlphaFoldDB" id="A0AAD1WR37"/>
<proteinExistence type="predicted"/>
<organism evidence="1 2">
    <name type="scientific">Pelobates cultripes</name>
    <name type="common">Western spadefoot toad</name>
    <dbReference type="NCBI Taxonomy" id="61616"/>
    <lineage>
        <taxon>Eukaryota</taxon>
        <taxon>Metazoa</taxon>
        <taxon>Chordata</taxon>
        <taxon>Craniata</taxon>
        <taxon>Vertebrata</taxon>
        <taxon>Euteleostomi</taxon>
        <taxon>Amphibia</taxon>
        <taxon>Batrachia</taxon>
        <taxon>Anura</taxon>
        <taxon>Pelobatoidea</taxon>
        <taxon>Pelobatidae</taxon>
        <taxon>Pelobates</taxon>
    </lineage>
</organism>
<evidence type="ECO:0000313" key="1">
    <source>
        <dbReference type="EMBL" id="CAH2319666.1"/>
    </source>
</evidence>
<gene>
    <name evidence="1" type="ORF">PECUL_23A039370</name>
</gene>
<dbReference type="EMBL" id="OW240921">
    <property type="protein sequence ID" value="CAH2319666.1"/>
    <property type="molecule type" value="Genomic_DNA"/>
</dbReference>
<keyword evidence="2" id="KW-1185">Reference proteome</keyword>
<evidence type="ECO:0000313" key="2">
    <source>
        <dbReference type="Proteomes" id="UP001295444"/>
    </source>
</evidence>
<protein>
    <submittedName>
        <fullName evidence="1">Uncharacterized protein</fullName>
    </submittedName>
</protein>
<accession>A0AAD1WR37</accession>
<sequence>MNRYQFYGSALCLFPGQWGGRLDRPVECWWQSEPGAVLEEKQSVACKEKVMKEDPSKTKICF</sequence>
<name>A0AAD1WR37_PELCU</name>
<reference evidence="1" key="1">
    <citation type="submission" date="2022-03" db="EMBL/GenBank/DDBJ databases">
        <authorList>
            <person name="Alioto T."/>
            <person name="Alioto T."/>
            <person name="Gomez Garrido J."/>
        </authorList>
    </citation>
    <scope>NUCLEOTIDE SEQUENCE</scope>
</reference>
<dbReference type="Proteomes" id="UP001295444">
    <property type="component" value="Chromosome 10"/>
</dbReference>